<evidence type="ECO:0000313" key="2">
    <source>
        <dbReference type="EMBL" id="MBW0524503.1"/>
    </source>
</evidence>
<protein>
    <submittedName>
        <fullName evidence="2">Uncharacterized protein</fullName>
    </submittedName>
</protein>
<accession>A0A9Q3ET33</accession>
<comment type="caution">
    <text evidence="2">The sequence shown here is derived from an EMBL/GenBank/DDBJ whole genome shotgun (WGS) entry which is preliminary data.</text>
</comment>
<organism evidence="2 3">
    <name type="scientific">Austropuccinia psidii MF-1</name>
    <dbReference type="NCBI Taxonomy" id="1389203"/>
    <lineage>
        <taxon>Eukaryota</taxon>
        <taxon>Fungi</taxon>
        <taxon>Dikarya</taxon>
        <taxon>Basidiomycota</taxon>
        <taxon>Pucciniomycotina</taxon>
        <taxon>Pucciniomycetes</taxon>
        <taxon>Pucciniales</taxon>
        <taxon>Sphaerophragmiaceae</taxon>
        <taxon>Austropuccinia</taxon>
    </lineage>
</organism>
<dbReference type="Proteomes" id="UP000765509">
    <property type="component" value="Unassembled WGS sequence"/>
</dbReference>
<sequence length="346" mass="39926">MFWWYLGHTIDSWYFGFHACALVLSHRLTIPVTLSEPKGRKGKGKGHSESLITAKKWTPIATQKTRKPQNSASIQHKPTLTACTGKITIINPIVTSKGKFPKSADNKFLPGTVKETFTSKGTNQRREKACPEPEYLEEDTSDTVLDGKTMREIISTLPFKLYFNKNRKPEDWKDMEKVLQLHQLLKDLFQFSMDNKRFNLATHWEEFGASCQKICLKEIDFKDIMVITKGCNPTRQCRILVARATRRRETQATIQAIEEQLTQTGLLRFLQAHKEQAKSALKWLHIIQKPADQWPRVTIIHTSRKFPGEDKQRRAKTTPPSTRGRESDPMIQNLFDLVREAHKNLK</sequence>
<reference evidence="2" key="1">
    <citation type="submission" date="2021-03" db="EMBL/GenBank/DDBJ databases">
        <title>Draft genome sequence of rust myrtle Austropuccinia psidii MF-1, a brazilian biotype.</title>
        <authorList>
            <person name="Quecine M.C."/>
            <person name="Pachon D.M.R."/>
            <person name="Bonatelli M.L."/>
            <person name="Correr F.H."/>
            <person name="Franceschini L.M."/>
            <person name="Leite T.F."/>
            <person name="Margarido G.R.A."/>
            <person name="Almeida C.A."/>
            <person name="Ferrarezi J.A."/>
            <person name="Labate C.A."/>
        </authorList>
    </citation>
    <scope>NUCLEOTIDE SEQUENCE</scope>
    <source>
        <strain evidence="2">MF-1</strain>
    </source>
</reference>
<evidence type="ECO:0000256" key="1">
    <source>
        <dbReference type="SAM" id="MobiDB-lite"/>
    </source>
</evidence>
<dbReference type="AlphaFoldDB" id="A0A9Q3ET33"/>
<dbReference type="EMBL" id="AVOT02031093">
    <property type="protein sequence ID" value="MBW0524503.1"/>
    <property type="molecule type" value="Genomic_DNA"/>
</dbReference>
<evidence type="ECO:0000313" key="3">
    <source>
        <dbReference type="Proteomes" id="UP000765509"/>
    </source>
</evidence>
<proteinExistence type="predicted"/>
<keyword evidence="3" id="KW-1185">Reference proteome</keyword>
<gene>
    <name evidence="2" type="ORF">O181_064218</name>
</gene>
<feature type="region of interest" description="Disordered" evidence="1">
    <location>
        <begin position="303"/>
        <end position="329"/>
    </location>
</feature>
<name>A0A9Q3ET33_9BASI</name>